<reference evidence="2 3" key="1">
    <citation type="journal article" date="2015" name="Nature">
        <title>rRNA introns, odd ribosomes, and small enigmatic genomes across a large radiation of phyla.</title>
        <authorList>
            <person name="Brown C.T."/>
            <person name="Hug L.A."/>
            <person name="Thomas B.C."/>
            <person name="Sharon I."/>
            <person name="Castelle C.J."/>
            <person name="Singh A."/>
            <person name="Wilkins M.J."/>
            <person name="Williams K.H."/>
            <person name="Banfield J.F."/>
        </authorList>
    </citation>
    <scope>NUCLEOTIDE SEQUENCE [LARGE SCALE GENOMIC DNA]</scope>
</reference>
<evidence type="ECO:0008006" key="4">
    <source>
        <dbReference type="Google" id="ProtNLM"/>
    </source>
</evidence>
<name>A0A0G4B2J7_9BACT</name>
<accession>A0A0G4B2J7</accession>
<dbReference type="Proteomes" id="UP000035648">
    <property type="component" value="Chromosome"/>
</dbReference>
<feature type="coiled-coil region" evidence="1">
    <location>
        <begin position="12"/>
        <end position="39"/>
    </location>
</feature>
<organism evidence="2 3">
    <name type="scientific">Berkelbacteria bacterium GW2011_GWE1_39_12</name>
    <dbReference type="NCBI Taxonomy" id="1618337"/>
    <lineage>
        <taxon>Bacteria</taxon>
        <taxon>Candidatus Berkelbacteria</taxon>
    </lineage>
</organism>
<dbReference type="InterPro" id="IPR023459">
    <property type="entry name" value="Tscrpt_elong_fac_GreA/B_fam"/>
</dbReference>
<dbReference type="STRING" id="1618337.UT28_C0001G0283"/>
<keyword evidence="1" id="KW-0175">Coiled coil</keyword>
<evidence type="ECO:0000313" key="2">
    <source>
        <dbReference type="EMBL" id="AKM82094.1"/>
    </source>
</evidence>
<dbReference type="GO" id="GO:0070063">
    <property type="term" value="F:RNA polymerase binding"/>
    <property type="evidence" value="ECO:0007669"/>
    <property type="project" value="InterPro"/>
</dbReference>
<gene>
    <name evidence="2" type="ORF">UT28_C0001G0283</name>
</gene>
<dbReference type="KEGG" id="bbgw:UT28_C0001G0283"/>
<dbReference type="AlphaFoldDB" id="A0A0G4B2J7"/>
<dbReference type="SUPFAM" id="SSF54534">
    <property type="entry name" value="FKBP-like"/>
    <property type="match status" value="1"/>
</dbReference>
<proteinExistence type="predicted"/>
<dbReference type="PIRSF" id="PIRSF006092">
    <property type="entry name" value="GreA_GreB"/>
    <property type="match status" value="1"/>
</dbReference>
<protein>
    <recommendedName>
        <fullName evidence="4">Transcription elongation factor GreA/GreB C-terminal domain-containing protein</fullName>
    </recommendedName>
</protein>
<evidence type="ECO:0000256" key="1">
    <source>
        <dbReference type="SAM" id="Coils"/>
    </source>
</evidence>
<dbReference type="EMBL" id="CP011213">
    <property type="protein sequence ID" value="AKM82094.1"/>
    <property type="molecule type" value="Genomic_DNA"/>
</dbReference>
<evidence type="ECO:0000313" key="3">
    <source>
        <dbReference type="Proteomes" id="UP000035648"/>
    </source>
</evidence>
<sequence length="167" mass="19241">MITERIPTHGTIPITKAALEELKVQLEEARIKRREKRDDLEYAGVRQADALDEQNAHQTAFEKCMLEDRVNLIRIILNNVSFEFIDDMTIDETKVGIGTIVRLFDIEAKEHLDITFLGPIEADTDLDIYNFDPKEVPMAMASNGLGEGDRFTCNNLEYEILEIKRWK</sequence>